<keyword evidence="6" id="KW-0862">Zinc</keyword>
<dbReference type="PROSITE" id="PS51873">
    <property type="entry name" value="TRIAD"/>
    <property type="match status" value="1"/>
</dbReference>
<keyword evidence="1" id="KW-0808">Transferase</keyword>
<evidence type="ECO:0000256" key="1">
    <source>
        <dbReference type="ARBA" id="ARBA00022679"/>
    </source>
</evidence>
<gene>
    <name evidence="10" type="ORF">AMSG_04998</name>
</gene>
<evidence type="ECO:0000256" key="4">
    <source>
        <dbReference type="ARBA" id="ARBA00022771"/>
    </source>
</evidence>
<keyword evidence="3" id="KW-0677">Repeat</keyword>
<dbReference type="GO" id="GO:0016740">
    <property type="term" value="F:transferase activity"/>
    <property type="evidence" value="ECO:0007669"/>
    <property type="project" value="UniProtKB-KW"/>
</dbReference>
<keyword evidence="8" id="KW-0812">Transmembrane</keyword>
<feature type="compositionally biased region" description="Acidic residues" evidence="7">
    <location>
        <begin position="658"/>
        <end position="670"/>
    </location>
</feature>
<dbReference type="Proteomes" id="UP000054408">
    <property type="component" value="Unassembled WGS sequence"/>
</dbReference>
<name>A0A0L0D9M2_THETB</name>
<dbReference type="PROSITE" id="PS00518">
    <property type="entry name" value="ZF_RING_1"/>
    <property type="match status" value="1"/>
</dbReference>
<sequence length="1163" mass="120827">MRSPSVPGVRKRLVSPWVAAFVAIAAGGLITAIALVVIILYAYSRTHPIVILGLALLIGLTVATTIGVSLGTRSVAITYPLAPKSIRPTPRAPPPPPAPGPQAPPPPPPPPRPLPVPCKASPPCAPYYCAMGTGFCFDYCAENDHCISGYKCEGDACVPESHGTTGLEEPSVRPLVAIVLGCVVALTISSCMFCILYTLSRRRHGGYVPRSRSRGFRLIAGSICMLLAVVVSGALLAMTVPVEPPLAFDPTNTTAVHDGSGNGTLAAARPPLCEVLRADVCAPYVCDLRVSGCFTTCDVDDQCVAGTTCSGGACVSNTEPGKLSARRYPAWLAASIAVSAGVVFGLAVLAAGCGLWPVSLRRPLHELRANADVRPGFNATCSYLRDPACSRLGYLCDVRVAACFPSCESSLECAPEHGCERGACVRITSQQAVKPLLGSAVTVLAVVALVVVVVVATAWLGLGANCAHRIMYGIPLEKSAALVVVGLAAGLLGLVVIGLPVSYARSKVELPQSLPRSPHAVCGPRPDDSRCFPYACDPHAERCLVGCQTNAHCVTGNLEQPHRCARDGRCVAVSGSTAIGTPQDAWGVGVGATVLTALVLVLVLLPRCRRLYLGYRAQREEQVRTARQEALSEEMAKFADVPPAMLDVVPGGRRASEEGSEDNEEGEADTANDVPLQVLESMSRSSASDESASASTTSDHNLQVCVAAEAGGVGRLSAGTTSSSLLSRDEASVAPAPECVVCMFEAGQVQLVGPGVCEHLLCTECAVGTLKAVLDAGQFPAVCPGCLAESGASMRPRELPLAQRVTADAVEALVVAGAVDEDFARRFIINMVLAALPSTETISCPGCSLLSLRPGREQPEVAAKLASSSAAMRARATAAECWHCKAEFCGECGILWAGHRGVSCTEAANGRGGRMEDVASRDLVVATSKPCPNCGAPVAHAAFHACHHITCACGYGFCIVCLERHPCPREGHGLFCTSGCDCVVCYECRPGAPCPACPGPPNCPACDPRGPNAARLPEGHPSLRIVEEQEAAAAAAAEETGVTADGAAPPPPQGDANDPVRLSFAQMLLTLRELVQNLQRPDALAGGGTGDEETGDGNAGEPNEAGPSIPPNNGVTRTDEEQLALDQFQAVTGAPRISALRLLRIHGWDVTEAVDGWFESGRG</sequence>
<feature type="transmembrane region" description="Helical" evidence="8">
    <location>
        <begin position="49"/>
        <end position="70"/>
    </location>
</feature>
<dbReference type="EMBL" id="GL349453">
    <property type="protein sequence ID" value="KNC49039.1"/>
    <property type="molecule type" value="Genomic_DNA"/>
</dbReference>
<evidence type="ECO:0000313" key="11">
    <source>
        <dbReference type="Proteomes" id="UP000054408"/>
    </source>
</evidence>
<proteinExistence type="predicted"/>
<feature type="transmembrane region" description="Helical" evidence="8">
    <location>
        <begin position="585"/>
        <end position="605"/>
    </location>
</feature>
<evidence type="ECO:0000256" key="7">
    <source>
        <dbReference type="SAM" id="MobiDB-lite"/>
    </source>
</evidence>
<feature type="region of interest" description="Disordered" evidence="7">
    <location>
        <begin position="1030"/>
        <end position="1059"/>
    </location>
</feature>
<dbReference type="CDD" id="cd14273">
    <property type="entry name" value="UBA_TAP-C_like"/>
    <property type="match status" value="1"/>
</dbReference>
<dbReference type="STRING" id="461836.A0A0L0D9M2"/>
<evidence type="ECO:0000259" key="9">
    <source>
        <dbReference type="PROSITE" id="PS51873"/>
    </source>
</evidence>
<dbReference type="eggNOG" id="KOG1815">
    <property type="taxonomic scope" value="Eukaryota"/>
</dbReference>
<dbReference type="SUPFAM" id="SSF57850">
    <property type="entry name" value="RING/U-box"/>
    <property type="match status" value="2"/>
</dbReference>
<feature type="transmembrane region" description="Helical" evidence="8">
    <location>
        <begin position="218"/>
        <end position="240"/>
    </location>
</feature>
<dbReference type="GeneID" id="25564505"/>
<reference evidence="10 11" key="1">
    <citation type="submission" date="2010-05" db="EMBL/GenBank/DDBJ databases">
        <title>The Genome Sequence of Thecamonas trahens ATCC 50062.</title>
        <authorList>
            <consortium name="The Broad Institute Genome Sequencing Platform"/>
            <person name="Russ C."/>
            <person name="Cuomo C."/>
            <person name="Shea T."/>
            <person name="Young S.K."/>
            <person name="Zeng Q."/>
            <person name="Koehrsen M."/>
            <person name="Haas B."/>
            <person name="Borodovsky M."/>
            <person name="Guigo R."/>
            <person name="Alvarado L."/>
            <person name="Berlin A."/>
            <person name="Bochicchio J."/>
            <person name="Borenstein D."/>
            <person name="Chapman S."/>
            <person name="Chen Z."/>
            <person name="Freedman E."/>
            <person name="Gellesch M."/>
            <person name="Goldberg J."/>
            <person name="Griggs A."/>
            <person name="Gujja S."/>
            <person name="Heilman E."/>
            <person name="Heiman D."/>
            <person name="Hepburn T."/>
            <person name="Howarth C."/>
            <person name="Jen D."/>
            <person name="Larson L."/>
            <person name="Mehta T."/>
            <person name="Park D."/>
            <person name="Pearson M."/>
            <person name="Roberts A."/>
            <person name="Saif S."/>
            <person name="Shenoy N."/>
            <person name="Sisk P."/>
            <person name="Stolte C."/>
            <person name="Sykes S."/>
            <person name="Thomson T."/>
            <person name="Walk T."/>
            <person name="White J."/>
            <person name="Yandava C."/>
            <person name="Burger G."/>
            <person name="Gray M.W."/>
            <person name="Holland P.W.H."/>
            <person name="King N."/>
            <person name="Lang F.B.F."/>
            <person name="Roger A.J."/>
            <person name="Ruiz-Trillo I."/>
            <person name="Lander E."/>
            <person name="Nusbaum C."/>
        </authorList>
    </citation>
    <scope>NUCLEOTIDE SEQUENCE [LARGE SCALE GENOMIC DNA]</scope>
    <source>
        <strain evidence="10 11">ATCC 50062</strain>
    </source>
</reference>
<feature type="transmembrane region" description="Helical" evidence="8">
    <location>
        <begin position="480"/>
        <end position="503"/>
    </location>
</feature>
<protein>
    <recommendedName>
        <fullName evidence="9">RING-type domain-containing protein</fullName>
    </recommendedName>
</protein>
<dbReference type="InterPro" id="IPR017907">
    <property type="entry name" value="Znf_RING_CS"/>
</dbReference>
<dbReference type="GO" id="GO:0008270">
    <property type="term" value="F:zinc ion binding"/>
    <property type="evidence" value="ECO:0007669"/>
    <property type="project" value="UniProtKB-KW"/>
</dbReference>
<evidence type="ECO:0000256" key="3">
    <source>
        <dbReference type="ARBA" id="ARBA00022737"/>
    </source>
</evidence>
<dbReference type="SUPFAM" id="SSF46934">
    <property type="entry name" value="UBA-like"/>
    <property type="match status" value="1"/>
</dbReference>
<evidence type="ECO:0000256" key="8">
    <source>
        <dbReference type="SAM" id="Phobius"/>
    </source>
</evidence>
<feature type="compositionally biased region" description="Low complexity" evidence="7">
    <location>
        <begin position="1031"/>
        <end position="1047"/>
    </location>
</feature>
<feature type="transmembrane region" description="Helical" evidence="8">
    <location>
        <begin position="436"/>
        <end position="460"/>
    </location>
</feature>
<evidence type="ECO:0000313" key="10">
    <source>
        <dbReference type="EMBL" id="KNC49039.1"/>
    </source>
</evidence>
<feature type="region of interest" description="Disordered" evidence="7">
    <location>
        <begin position="86"/>
        <end position="110"/>
    </location>
</feature>
<keyword evidence="11" id="KW-1185">Reference proteome</keyword>
<feature type="transmembrane region" description="Helical" evidence="8">
    <location>
        <begin position="20"/>
        <end position="42"/>
    </location>
</feature>
<keyword evidence="8" id="KW-0472">Membrane</keyword>
<dbReference type="InterPro" id="IPR009060">
    <property type="entry name" value="UBA-like_sf"/>
</dbReference>
<keyword evidence="8" id="KW-1133">Transmembrane helix</keyword>
<keyword evidence="2" id="KW-0479">Metal-binding</keyword>
<dbReference type="InterPro" id="IPR044066">
    <property type="entry name" value="TRIAD_supradom"/>
</dbReference>
<feature type="domain" description="RING-type" evidence="9">
    <location>
        <begin position="735"/>
        <end position="980"/>
    </location>
</feature>
<dbReference type="Gene3D" id="1.20.120.1750">
    <property type="match status" value="1"/>
</dbReference>
<evidence type="ECO:0000256" key="2">
    <source>
        <dbReference type="ARBA" id="ARBA00022723"/>
    </source>
</evidence>
<dbReference type="AlphaFoldDB" id="A0A0L0D9M2"/>
<accession>A0A0L0D9M2</accession>
<evidence type="ECO:0000256" key="6">
    <source>
        <dbReference type="ARBA" id="ARBA00022833"/>
    </source>
</evidence>
<feature type="transmembrane region" description="Helical" evidence="8">
    <location>
        <begin position="175"/>
        <end position="197"/>
    </location>
</feature>
<feature type="compositionally biased region" description="Pro residues" evidence="7">
    <location>
        <begin position="90"/>
        <end position="110"/>
    </location>
</feature>
<dbReference type="RefSeq" id="XP_013758075.1">
    <property type="nucleotide sequence ID" value="XM_013902621.1"/>
</dbReference>
<organism evidence="10 11">
    <name type="scientific">Thecamonas trahens ATCC 50062</name>
    <dbReference type="NCBI Taxonomy" id="461836"/>
    <lineage>
        <taxon>Eukaryota</taxon>
        <taxon>Apusozoa</taxon>
        <taxon>Apusomonadida</taxon>
        <taxon>Apusomonadidae</taxon>
        <taxon>Thecamonas</taxon>
    </lineage>
</organism>
<dbReference type="OrthoDB" id="1431934at2759"/>
<evidence type="ECO:0000256" key="5">
    <source>
        <dbReference type="ARBA" id="ARBA00022786"/>
    </source>
</evidence>
<dbReference type="Pfam" id="PF14555">
    <property type="entry name" value="UBA_4"/>
    <property type="match status" value="1"/>
</dbReference>
<feature type="region of interest" description="Disordered" evidence="7">
    <location>
        <begin position="642"/>
        <end position="674"/>
    </location>
</feature>
<feature type="transmembrane region" description="Helical" evidence="8">
    <location>
        <begin position="330"/>
        <end position="358"/>
    </location>
</feature>
<keyword evidence="4" id="KW-0863">Zinc-finger</keyword>
<keyword evidence="5" id="KW-0833">Ubl conjugation pathway</keyword>
<feature type="region of interest" description="Disordered" evidence="7">
    <location>
        <begin position="1082"/>
        <end position="1116"/>
    </location>
</feature>